<accession>A0A829HHV7</accession>
<dbReference type="Proteomes" id="UP000014523">
    <property type="component" value="Unassembled WGS sequence"/>
</dbReference>
<evidence type="ECO:0000256" key="1">
    <source>
        <dbReference type="SAM" id="SignalP"/>
    </source>
</evidence>
<dbReference type="EMBL" id="ATGG01000011">
    <property type="protein sequence ID" value="EPF88038.1"/>
    <property type="molecule type" value="Genomic_DNA"/>
</dbReference>
<name>A0A829HHV7_9GAMM</name>
<evidence type="ECO:0000313" key="2">
    <source>
        <dbReference type="EMBL" id="EPF88038.1"/>
    </source>
</evidence>
<dbReference type="PROSITE" id="PS51257">
    <property type="entry name" value="PROKAR_LIPOPROTEIN"/>
    <property type="match status" value="1"/>
</dbReference>
<dbReference type="RefSeq" id="WP_016540198.1">
    <property type="nucleotide sequence ID" value="NZ_ASQH01000001.1"/>
</dbReference>
<reference evidence="2 3" key="1">
    <citation type="submission" date="2013-06" db="EMBL/GenBank/DDBJ databases">
        <title>The Genome Sequence of Acinetobacter gyllenbergii CIP 110306.</title>
        <authorList>
            <consortium name="The Broad Institute Genome Sequencing Platform"/>
            <consortium name="The Broad Institute Genome Sequencing Center for Infectious Disease"/>
            <person name="Cerqueira G."/>
            <person name="Feldgarden M."/>
            <person name="Courvalin P."/>
            <person name="Perichon B."/>
            <person name="Grillot-Courvalin C."/>
            <person name="Clermont D."/>
            <person name="Rocha E."/>
            <person name="Yoon E.-J."/>
            <person name="Nemec A."/>
            <person name="Young S.K."/>
            <person name="Zeng Q."/>
            <person name="Gargeya S."/>
            <person name="Fitzgerald M."/>
            <person name="Abouelleil A."/>
            <person name="Alvarado L."/>
            <person name="Berlin A.M."/>
            <person name="Chapman S.B."/>
            <person name="Dewar J."/>
            <person name="Goldberg J."/>
            <person name="Griggs A."/>
            <person name="Gujja S."/>
            <person name="Hansen M."/>
            <person name="Howarth C."/>
            <person name="Imamovic A."/>
            <person name="Larimer J."/>
            <person name="McCowan C."/>
            <person name="Murphy C."/>
            <person name="Pearson M."/>
            <person name="Priest M."/>
            <person name="Roberts A."/>
            <person name="Saif S."/>
            <person name="Shea T."/>
            <person name="Sykes S."/>
            <person name="Wortman J."/>
            <person name="Nusbaum C."/>
            <person name="Birren B."/>
        </authorList>
    </citation>
    <scope>NUCLEOTIDE SEQUENCE [LARGE SCALE GENOMIC DNA]</scope>
    <source>
        <strain evidence="2 3">CIP 110306</strain>
    </source>
</reference>
<keyword evidence="3" id="KW-1185">Reference proteome</keyword>
<feature type="chain" id="PRO_5032358201" description="Lipoprotein" evidence="1">
    <location>
        <begin position="21"/>
        <end position="348"/>
    </location>
</feature>
<proteinExistence type="predicted"/>
<keyword evidence="1" id="KW-0732">Signal</keyword>
<evidence type="ECO:0000313" key="3">
    <source>
        <dbReference type="Proteomes" id="UP000014523"/>
    </source>
</evidence>
<dbReference type="AlphaFoldDB" id="A0A829HHV7"/>
<protein>
    <recommendedName>
        <fullName evidence="4">Lipoprotein</fullName>
    </recommendedName>
</protein>
<evidence type="ECO:0008006" key="4">
    <source>
        <dbReference type="Google" id="ProtNLM"/>
    </source>
</evidence>
<organism evidence="2 3">
    <name type="scientific">Acinetobacter gyllenbergii CIP 110306 = MTCC 11365</name>
    <dbReference type="NCBI Taxonomy" id="1217657"/>
    <lineage>
        <taxon>Bacteria</taxon>
        <taxon>Pseudomonadati</taxon>
        <taxon>Pseudomonadota</taxon>
        <taxon>Gammaproteobacteria</taxon>
        <taxon>Moraxellales</taxon>
        <taxon>Moraxellaceae</taxon>
        <taxon>Acinetobacter</taxon>
    </lineage>
</organism>
<sequence length="348" mass="39326">MTFNKTISLLFISGILTACGGGGSNAEITGTTSQKEGVFNKNFDNTTSYSWASIQFNTTFVEIARNTRNAEVLYVDYQKLDSKSQPDIGRRMLSTDGLYTPDETQYPLGYRHFNIRSVSEDGTVFRKTPYNIEGHKNLVIEEKGRWIDLQNVRISDRTAVYWNLLAQKIPTSVFFSKNLLGTQFKNFLALTRETRFPVGAKCFKVEKTTYSTPFYVITDPDTSVYTDAKRIYSLNEYVSTLGRNAVTGKWGTTAWAYSKQTANDPRYYSIDVYMNINNKLAAGYYTKNPNTSIESLAEGYEASLKQSIGYDDQVSFTGAINEVKNECTYYNSIASQKIESLIDLSLKN</sequence>
<gene>
    <name evidence="2" type="ORF">F957_01325</name>
</gene>
<comment type="caution">
    <text evidence="2">The sequence shown here is derived from an EMBL/GenBank/DDBJ whole genome shotgun (WGS) entry which is preliminary data.</text>
</comment>
<feature type="signal peptide" evidence="1">
    <location>
        <begin position="1"/>
        <end position="20"/>
    </location>
</feature>